<dbReference type="GO" id="GO:0036396">
    <property type="term" value="C:RNA N6-methyladenosine methyltransferase complex"/>
    <property type="evidence" value="ECO:0007669"/>
    <property type="project" value="TreeGrafter"/>
</dbReference>
<dbReference type="InterPro" id="IPR007757">
    <property type="entry name" value="MT-A70-like"/>
</dbReference>
<evidence type="ECO:0000313" key="4">
    <source>
        <dbReference type="Proteomes" id="UP001465755"/>
    </source>
</evidence>
<keyword evidence="4" id="KW-1185">Reference proteome</keyword>
<dbReference type="PANTHER" id="PTHR12829">
    <property type="entry name" value="N6-ADENOSINE-METHYLTRANSFERASE"/>
    <property type="match status" value="1"/>
</dbReference>
<feature type="region of interest" description="Disordered" evidence="2">
    <location>
        <begin position="234"/>
        <end position="258"/>
    </location>
</feature>
<dbReference type="EMBL" id="JALJOQ010000042">
    <property type="protein sequence ID" value="KAK9805733.1"/>
    <property type="molecule type" value="Genomic_DNA"/>
</dbReference>
<dbReference type="Pfam" id="PF05063">
    <property type="entry name" value="MT-A70"/>
    <property type="match status" value="1"/>
</dbReference>
<gene>
    <name evidence="3" type="ORF">WJX73_003191</name>
</gene>
<evidence type="ECO:0000313" key="3">
    <source>
        <dbReference type="EMBL" id="KAK9805733.1"/>
    </source>
</evidence>
<evidence type="ECO:0000256" key="2">
    <source>
        <dbReference type="SAM" id="MobiDB-lite"/>
    </source>
</evidence>
<sequence length="460" mass="51022">MEDEPASGRRSKRRCVASKAAIPSAVHYVGYVEDDETPEMIMRKFEELSKVMDAAAAPQAAPDMGTAERAAPEQEGQVDATVTAAINADGGLTETQLLEIFKQTSVFNVRSAMAGNDCLMGFADQYDEDRAWSDEEFSDGEGLWDDVRGFWSDEDDEELGEGRGARRRRGERMPRGPSGAKIRHSIVTQYNATSQAYIRRKIRVVDRGEILQIKVPFPLPLAWGRTVIPFAPKGVKPPPPHAAEADAQEADPSKEASPAGRLLQVDSLAGPKLTSLLKQDFQAVMINPGWDITGDAESDDESAPRQALAALPLPKLCSRGFVFVWAEKHRLALVTRQMYKWGFSYVENLTWVLMHVNNTIMTLKAPYVHQSHITLMIYRKEGDGKDIELRHQRKPDVAFDCMRSSPGQPWAVPEEAYVAIETMLPTGKGQFLELWGAADAMAVRPGWTHIAQPPQKAEVH</sequence>
<evidence type="ECO:0008006" key="5">
    <source>
        <dbReference type="Google" id="ProtNLM"/>
    </source>
</evidence>
<dbReference type="GO" id="GO:0005634">
    <property type="term" value="C:nucleus"/>
    <property type="evidence" value="ECO:0007669"/>
    <property type="project" value="TreeGrafter"/>
</dbReference>
<comment type="caution">
    <text evidence="3">The sequence shown here is derived from an EMBL/GenBank/DDBJ whole genome shotgun (WGS) entry which is preliminary data.</text>
</comment>
<organism evidence="3 4">
    <name type="scientific">Symbiochloris irregularis</name>
    <dbReference type="NCBI Taxonomy" id="706552"/>
    <lineage>
        <taxon>Eukaryota</taxon>
        <taxon>Viridiplantae</taxon>
        <taxon>Chlorophyta</taxon>
        <taxon>core chlorophytes</taxon>
        <taxon>Trebouxiophyceae</taxon>
        <taxon>Trebouxiales</taxon>
        <taxon>Trebouxiaceae</taxon>
        <taxon>Symbiochloris</taxon>
    </lineage>
</organism>
<proteinExistence type="inferred from homology"/>
<evidence type="ECO:0000256" key="1">
    <source>
        <dbReference type="PROSITE-ProRule" id="PRU00489"/>
    </source>
</evidence>
<dbReference type="AlphaFoldDB" id="A0AAW1PCE3"/>
<dbReference type="PANTHER" id="PTHR12829:SF8">
    <property type="entry name" value="CHROMOSOME UNDETERMINED SCAFFOLD_82, WHOLE GENOME SHOTGUN SEQUENCE"/>
    <property type="match status" value="1"/>
</dbReference>
<reference evidence="3 4" key="1">
    <citation type="journal article" date="2024" name="Nat. Commun.">
        <title>Phylogenomics reveals the evolutionary origins of lichenization in chlorophyte algae.</title>
        <authorList>
            <person name="Puginier C."/>
            <person name="Libourel C."/>
            <person name="Otte J."/>
            <person name="Skaloud P."/>
            <person name="Haon M."/>
            <person name="Grisel S."/>
            <person name="Petersen M."/>
            <person name="Berrin J.G."/>
            <person name="Delaux P.M."/>
            <person name="Dal Grande F."/>
            <person name="Keller J."/>
        </authorList>
    </citation>
    <scope>NUCLEOTIDE SEQUENCE [LARGE SCALE GENOMIC DNA]</scope>
    <source>
        <strain evidence="3 4">SAG 2036</strain>
    </source>
</reference>
<dbReference type="PROSITE" id="PS51143">
    <property type="entry name" value="MT_A70"/>
    <property type="match status" value="1"/>
</dbReference>
<feature type="region of interest" description="Disordered" evidence="2">
    <location>
        <begin position="154"/>
        <end position="179"/>
    </location>
</feature>
<dbReference type="Proteomes" id="UP001465755">
    <property type="component" value="Unassembled WGS sequence"/>
</dbReference>
<name>A0AAW1PCE3_9CHLO</name>
<comment type="similarity">
    <text evidence="1">Belongs to the MT-A70-like family.</text>
</comment>
<protein>
    <recommendedName>
        <fullName evidence="5">MT-A70-domain-containing protein</fullName>
    </recommendedName>
</protein>
<dbReference type="GO" id="GO:0008168">
    <property type="term" value="F:methyltransferase activity"/>
    <property type="evidence" value="ECO:0007669"/>
    <property type="project" value="TreeGrafter"/>
</dbReference>
<accession>A0AAW1PCE3</accession>